<dbReference type="EMBL" id="MKZS01000001">
    <property type="protein sequence ID" value="OLT60790.1"/>
    <property type="molecule type" value="Genomic_DNA"/>
</dbReference>
<protein>
    <submittedName>
        <fullName evidence="2">Uncharacterized protein</fullName>
    </submittedName>
</protein>
<evidence type="ECO:0000256" key="1">
    <source>
        <dbReference type="SAM" id="MobiDB-lite"/>
    </source>
</evidence>
<gene>
    <name evidence="2" type="ORF">BJP37_19000</name>
</gene>
<evidence type="ECO:0000313" key="2">
    <source>
        <dbReference type="EMBL" id="OLT60790.1"/>
    </source>
</evidence>
<name>A0A1U7N4A9_9CYAN</name>
<dbReference type="AlphaFoldDB" id="A0A1U7N4A9"/>
<evidence type="ECO:0000313" key="3">
    <source>
        <dbReference type="Proteomes" id="UP000186657"/>
    </source>
</evidence>
<feature type="compositionally biased region" description="Acidic residues" evidence="1">
    <location>
        <begin position="16"/>
        <end position="27"/>
    </location>
</feature>
<feature type="region of interest" description="Disordered" evidence="1">
    <location>
        <begin position="16"/>
        <end position="61"/>
    </location>
</feature>
<organism evidence="2 3">
    <name type="scientific">Moorena bouillonii PNG</name>
    <dbReference type="NCBI Taxonomy" id="568701"/>
    <lineage>
        <taxon>Bacteria</taxon>
        <taxon>Bacillati</taxon>
        <taxon>Cyanobacteriota</taxon>
        <taxon>Cyanophyceae</taxon>
        <taxon>Coleofasciculales</taxon>
        <taxon>Coleofasciculaceae</taxon>
        <taxon>Moorena</taxon>
    </lineage>
</organism>
<feature type="compositionally biased region" description="Basic and acidic residues" evidence="1">
    <location>
        <begin position="50"/>
        <end position="60"/>
    </location>
</feature>
<reference evidence="2 3" key="1">
    <citation type="submission" date="2016-10" db="EMBL/GenBank/DDBJ databases">
        <title>Comparative genomics uncovers the prolific and rare metabolic potential of the cyanobacterial genus Moorea.</title>
        <authorList>
            <person name="Leao T."/>
            <person name="Castelao G."/>
            <person name="Korobeynikov A."/>
            <person name="Monroe E.A."/>
            <person name="Podell S."/>
            <person name="Glukhov E."/>
            <person name="Allen E."/>
            <person name="Gerwick W.H."/>
            <person name="Gerwick L."/>
        </authorList>
    </citation>
    <scope>NUCLEOTIDE SEQUENCE [LARGE SCALE GENOMIC DNA]</scope>
    <source>
        <strain evidence="2 3">PNG5-198</strain>
    </source>
</reference>
<comment type="caution">
    <text evidence="2">The sequence shown here is derived from an EMBL/GenBank/DDBJ whole genome shotgun (WGS) entry which is preliminary data.</text>
</comment>
<keyword evidence="3" id="KW-1185">Reference proteome</keyword>
<proteinExistence type="predicted"/>
<accession>A0A1U7N4A9</accession>
<dbReference type="Proteomes" id="UP000186657">
    <property type="component" value="Unassembled WGS sequence"/>
</dbReference>
<sequence>MAGSTEYPLNQELVLDLEDEESADDDLSPPVIDLTLGNSDSSPVDSVDSDDAKGDSRDLKLNFPRLPFVPQNRIRPIVAKATIIASNSSSSRIGLRLG</sequence>